<feature type="region of interest" description="Disordered" evidence="1">
    <location>
        <begin position="164"/>
        <end position="223"/>
    </location>
</feature>
<protein>
    <submittedName>
        <fullName evidence="2">Uncharacterized protein</fullName>
    </submittedName>
</protein>
<reference evidence="2" key="2">
    <citation type="submission" date="2018-05" db="EMBL/GenBank/DDBJ databases">
        <title>OgluRS3 (Oryza glumaepatula Reference Sequence Version 3).</title>
        <authorList>
            <person name="Zhang J."/>
            <person name="Kudrna D."/>
            <person name="Lee S."/>
            <person name="Talag J."/>
            <person name="Welchert J."/>
            <person name="Wing R.A."/>
        </authorList>
    </citation>
    <scope>NUCLEOTIDE SEQUENCE [LARGE SCALE GENOMIC DNA]</scope>
</reference>
<keyword evidence="3" id="KW-1185">Reference proteome</keyword>
<reference evidence="2" key="1">
    <citation type="submission" date="2015-04" db="UniProtKB">
        <authorList>
            <consortium name="EnsemblPlants"/>
        </authorList>
    </citation>
    <scope>IDENTIFICATION</scope>
</reference>
<evidence type="ECO:0000313" key="3">
    <source>
        <dbReference type="Proteomes" id="UP000026961"/>
    </source>
</evidence>
<dbReference type="HOGENOM" id="CLU_954351_0_0_1"/>
<feature type="compositionally biased region" description="Basic and acidic residues" evidence="1">
    <location>
        <begin position="171"/>
        <end position="194"/>
    </location>
</feature>
<organism evidence="2">
    <name type="scientific">Oryza glumipatula</name>
    <dbReference type="NCBI Taxonomy" id="40148"/>
    <lineage>
        <taxon>Eukaryota</taxon>
        <taxon>Viridiplantae</taxon>
        <taxon>Streptophyta</taxon>
        <taxon>Embryophyta</taxon>
        <taxon>Tracheophyta</taxon>
        <taxon>Spermatophyta</taxon>
        <taxon>Magnoliopsida</taxon>
        <taxon>Liliopsida</taxon>
        <taxon>Poales</taxon>
        <taxon>Poaceae</taxon>
        <taxon>BOP clade</taxon>
        <taxon>Oryzoideae</taxon>
        <taxon>Oryzeae</taxon>
        <taxon>Oryzinae</taxon>
        <taxon>Oryza</taxon>
    </lineage>
</organism>
<dbReference type="EnsemblPlants" id="OGLUM03G16520.1">
    <property type="protein sequence ID" value="OGLUM03G16520.1"/>
    <property type="gene ID" value="OGLUM03G16520"/>
</dbReference>
<dbReference type="AlphaFoldDB" id="A0A0D9Z6U7"/>
<sequence length="292" mass="30635">MTSWMSSRSRMDVRSMTGGGGVAAAPAQMAAQVWRKCVELAPSQAAWCTVTPRARAQHAGSSTVACTASTAPPSGSSGTSGAILETSLRTSVASSSRPTTSCSAMVKATASPGWSGEGYLLRAALLTFIITQKIQIDRSHIEVFTQSGWQEFLNAQTTISYQCKSIGGERGTPHTGDRSGDRRARDGSHGDRPHQRGRKGGGAGGREVGEASMARSVSQRLDPCPRGRLGGCRRWSLSSSLELGAGDPELLEAGGWGWRWPPPVGDGGHGAAAHLLLASARRRALLTATTHR</sequence>
<name>A0A0D9Z6U7_9ORYZ</name>
<proteinExistence type="predicted"/>
<accession>A0A0D9Z6U7</accession>
<dbReference type="Proteomes" id="UP000026961">
    <property type="component" value="Chromosome 3"/>
</dbReference>
<evidence type="ECO:0000256" key="1">
    <source>
        <dbReference type="SAM" id="MobiDB-lite"/>
    </source>
</evidence>
<dbReference type="Gramene" id="OGLUM03G16520.1">
    <property type="protein sequence ID" value="OGLUM03G16520.1"/>
    <property type="gene ID" value="OGLUM03G16520"/>
</dbReference>
<evidence type="ECO:0000313" key="2">
    <source>
        <dbReference type="EnsemblPlants" id="OGLUM03G16520.1"/>
    </source>
</evidence>
<dbReference type="eggNOG" id="ENOG502R56K">
    <property type="taxonomic scope" value="Eukaryota"/>
</dbReference>